<feature type="binding site" evidence="10">
    <location>
        <position position="82"/>
    </location>
    <ligand>
        <name>Zn(2+)</name>
        <dbReference type="ChEBI" id="CHEBI:29105"/>
        <label>1</label>
    </ligand>
</feature>
<reference evidence="13" key="1">
    <citation type="submission" date="2025-08" db="UniProtKB">
        <authorList>
            <consortium name="RefSeq"/>
        </authorList>
    </citation>
    <scope>IDENTIFICATION</scope>
    <source>
        <strain evidence="13">Mau12</strain>
        <tissue evidence="13">Whole Body</tissue>
    </source>
</reference>
<keyword evidence="4" id="KW-0963">Cytoplasm</keyword>
<evidence type="ECO:0000256" key="7">
    <source>
        <dbReference type="ARBA" id="ARBA00022833"/>
    </source>
</evidence>
<dbReference type="InterPro" id="IPR002933">
    <property type="entry name" value="Peptidase_M20"/>
</dbReference>
<feature type="domain" description="Peptidase M20 dimerisation" evidence="11">
    <location>
        <begin position="190"/>
        <end position="300"/>
    </location>
</feature>
<evidence type="ECO:0000256" key="10">
    <source>
        <dbReference type="PIRSR" id="PIRSR036696-2"/>
    </source>
</evidence>
<dbReference type="Pfam" id="PF07687">
    <property type="entry name" value="M20_dimer"/>
    <property type="match status" value="1"/>
</dbReference>
<evidence type="ECO:0000256" key="9">
    <source>
        <dbReference type="PIRSR" id="PIRSR036696-1"/>
    </source>
</evidence>
<keyword evidence="6" id="KW-0378">Hydrolase</keyword>
<evidence type="ECO:0000259" key="11">
    <source>
        <dbReference type="Pfam" id="PF07687"/>
    </source>
</evidence>
<dbReference type="Gene3D" id="3.30.70.360">
    <property type="match status" value="1"/>
</dbReference>
<evidence type="ECO:0000256" key="4">
    <source>
        <dbReference type="ARBA" id="ARBA00022490"/>
    </source>
</evidence>
<comment type="subcellular location">
    <subcellularLocation>
        <location evidence="1">Cytoplasm</location>
    </subcellularLocation>
</comment>
<comment type="similarity">
    <text evidence="2">Belongs to the peptidase M20A family.</text>
</comment>
<dbReference type="Proteomes" id="UP000515162">
    <property type="component" value="Chromosome 3R"/>
</dbReference>
<dbReference type="Gene3D" id="3.40.630.10">
    <property type="entry name" value="Zn peptidases"/>
    <property type="match status" value="1"/>
</dbReference>
<evidence type="ECO:0000256" key="2">
    <source>
        <dbReference type="ARBA" id="ARBA00006247"/>
    </source>
</evidence>
<keyword evidence="12" id="KW-1185">Reference proteome</keyword>
<evidence type="ECO:0000313" key="12">
    <source>
        <dbReference type="Proteomes" id="UP000515162"/>
    </source>
</evidence>
<feature type="binding site" evidence="10">
    <location>
        <position position="115"/>
    </location>
    <ligand>
        <name>Zn(2+)</name>
        <dbReference type="ChEBI" id="CHEBI:29105"/>
        <label>2</label>
    </ligand>
</feature>
<keyword evidence="5 10" id="KW-0479">Metal-binding</keyword>
<dbReference type="InterPro" id="IPR036264">
    <property type="entry name" value="Bact_exopeptidase_dim_dom"/>
</dbReference>
<feature type="binding site" evidence="10">
    <location>
        <position position="177"/>
    </location>
    <ligand>
        <name>Zn(2+)</name>
        <dbReference type="ChEBI" id="CHEBI:29105"/>
        <label>1</label>
    </ligand>
</feature>
<name>A0A6P8KEK2_DROMA</name>
<dbReference type="FunFam" id="3.30.70.360:FF:000005">
    <property type="entry name" value="Putative Aminoacylase-1"/>
    <property type="match status" value="1"/>
</dbReference>
<dbReference type="Gene3D" id="1.10.150.900">
    <property type="match status" value="1"/>
</dbReference>
<dbReference type="AlphaFoldDB" id="A0A6P8KEK2"/>
<evidence type="ECO:0000256" key="3">
    <source>
        <dbReference type="ARBA" id="ARBA00011913"/>
    </source>
</evidence>
<dbReference type="GO" id="GO:0006520">
    <property type="term" value="P:amino acid metabolic process"/>
    <property type="evidence" value="ECO:0007669"/>
    <property type="project" value="InterPro"/>
</dbReference>
<accession>A0A6P8KEK2</accession>
<dbReference type="SUPFAM" id="SSF55031">
    <property type="entry name" value="Bacterial exopeptidase dimerisation domain"/>
    <property type="match status" value="1"/>
</dbReference>
<dbReference type="RefSeq" id="XP_033167655.1">
    <property type="nucleotide sequence ID" value="XM_033311764.1"/>
</dbReference>
<sequence length="402" mass="45084">MCTCPEQWKNDEEIIIFQEYLRIPSVHPDVDYTACVEFLKRQASNLNLPVDVVYPVVPSKPVVIMKWLGKHPELKSIILNSHMDVVPVFPEKWTHEPFGAHIDAQGRIYARGAQDMKSVGCQYMAAVRALKASGYQPKRTVYLTFVPDEETGGHMGMAEFVKGDYFKAMNVGFSLDEGIASEDDTYPVFYAERTLWQLRFKFSGTSGHGSLLHKSTAGEKFHHVMDKLMKFRETQVKLLAEDSTLQSGDVTTLNLTQLNGGVQSNVVPPVLEGTFDIRIAINQNADAMEHQIREWCNEVGGGVELDFTLKCPSVVTKLDDSNPYWLGFKKGLDELGLRTHTRVFPGATDSFYVRQVGIPALGFSPINNTPVLLHNHDEYLGADTYLHGIQVYRKLIPSIADS</sequence>
<dbReference type="FunFam" id="1.10.150.900:FF:000001">
    <property type="entry name" value="Aminoacylase-1, putative"/>
    <property type="match status" value="1"/>
</dbReference>
<feature type="binding site" evidence="10">
    <location>
        <position position="150"/>
    </location>
    <ligand>
        <name>Zn(2+)</name>
        <dbReference type="ChEBI" id="CHEBI:29105"/>
        <label>2</label>
    </ligand>
</feature>
<dbReference type="GO" id="GO:0046872">
    <property type="term" value="F:metal ion binding"/>
    <property type="evidence" value="ECO:0007669"/>
    <property type="project" value="UniProtKB-KW"/>
</dbReference>
<evidence type="ECO:0000256" key="1">
    <source>
        <dbReference type="ARBA" id="ARBA00004496"/>
    </source>
</evidence>
<dbReference type="Pfam" id="PF01546">
    <property type="entry name" value="Peptidase_M20"/>
    <property type="match status" value="1"/>
</dbReference>
<comment type="cofactor">
    <cofactor evidence="10">
        <name>Zn(2+)</name>
        <dbReference type="ChEBI" id="CHEBI:29105"/>
    </cofactor>
    <text evidence="10">Binds 2 Zn(2+) ions per subunit.</text>
</comment>
<dbReference type="InterPro" id="IPR011650">
    <property type="entry name" value="Peptidase_M20_dimer"/>
</dbReference>
<evidence type="ECO:0000313" key="13">
    <source>
        <dbReference type="RefSeq" id="XP_033167655.1"/>
    </source>
</evidence>
<dbReference type="PANTHER" id="PTHR45892:SF1">
    <property type="entry name" value="AMINOACYLASE-1"/>
    <property type="match status" value="1"/>
</dbReference>
<feature type="binding site" evidence="10">
    <location>
        <position position="115"/>
    </location>
    <ligand>
        <name>Zn(2+)</name>
        <dbReference type="ChEBI" id="CHEBI:29105"/>
        <label>1</label>
    </ligand>
</feature>
<proteinExistence type="inferred from homology"/>
<dbReference type="GO" id="GO:0005737">
    <property type="term" value="C:cytoplasm"/>
    <property type="evidence" value="ECO:0007669"/>
    <property type="project" value="UniProtKB-SubCell"/>
</dbReference>
<protein>
    <recommendedName>
        <fullName evidence="3">N-acyl-aliphatic-L-amino acid amidohydrolase</fullName>
        <ecNumber evidence="3">3.5.1.14</ecNumber>
    </recommendedName>
    <alternativeName>
        <fullName evidence="8">N-acyl-L-amino-acid amidohydrolase</fullName>
    </alternativeName>
</protein>
<dbReference type="GO" id="GO:0004046">
    <property type="term" value="F:aminoacylase activity"/>
    <property type="evidence" value="ECO:0007669"/>
    <property type="project" value="UniProtKB-EC"/>
</dbReference>
<dbReference type="InterPro" id="IPR010159">
    <property type="entry name" value="N-acyl_aa_amidohydrolase"/>
</dbReference>
<evidence type="ECO:0000256" key="8">
    <source>
        <dbReference type="ARBA" id="ARBA00029656"/>
    </source>
</evidence>
<evidence type="ECO:0000256" key="5">
    <source>
        <dbReference type="ARBA" id="ARBA00022723"/>
    </source>
</evidence>
<dbReference type="GeneID" id="117145909"/>
<dbReference type="PANTHER" id="PTHR45892">
    <property type="entry name" value="AMINOACYLASE-1"/>
    <property type="match status" value="1"/>
</dbReference>
<dbReference type="PIRSF" id="PIRSF036696">
    <property type="entry name" value="ACY-1"/>
    <property type="match status" value="1"/>
</dbReference>
<dbReference type="EC" id="3.5.1.14" evidence="3"/>
<dbReference type="InterPro" id="IPR052083">
    <property type="entry name" value="Aminoacylase-1_M20A"/>
</dbReference>
<feature type="active site" description="Proton acceptor" evidence="9">
    <location>
        <position position="149"/>
    </location>
</feature>
<dbReference type="FunFam" id="3.40.630.10:FF:000019">
    <property type="entry name" value="Aminoacylase 1"/>
    <property type="match status" value="1"/>
</dbReference>
<dbReference type="CDD" id="cd05646">
    <property type="entry name" value="M20_AcylaseI_like"/>
    <property type="match status" value="1"/>
</dbReference>
<dbReference type="SUPFAM" id="SSF53187">
    <property type="entry name" value="Zn-dependent exopeptidases"/>
    <property type="match status" value="1"/>
</dbReference>
<evidence type="ECO:0000256" key="6">
    <source>
        <dbReference type="ARBA" id="ARBA00022801"/>
    </source>
</evidence>
<organism evidence="12 13">
    <name type="scientific">Drosophila mauritiana</name>
    <name type="common">Fruit fly</name>
    <dbReference type="NCBI Taxonomy" id="7226"/>
    <lineage>
        <taxon>Eukaryota</taxon>
        <taxon>Metazoa</taxon>
        <taxon>Ecdysozoa</taxon>
        <taxon>Arthropoda</taxon>
        <taxon>Hexapoda</taxon>
        <taxon>Insecta</taxon>
        <taxon>Pterygota</taxon>
        <taxon>Neoptera</taxon>
        <taxon>Endopterygota</taxon>
        <taxon>Diptera</taxon>
        <taxon>Brachycera</taxon>
        <taxon>Muscomorpha</taxon>
        <taxon>Ephydroidea</taxon>
        <taxon>Drosophilidae</taxon>
        <taxon>Drosophila</taxon>
        <taxon>Sophophora</taxon>
    </lineage>
</organism>
<dbReference type="NCBIfam" id="TIGR01880">
    <property type="entry name" value="Ac-peptdase-euk"/>
    <property type="match status" value="1"/>
</dbReference>
<feature type="binding site" evidence="10">
    <location>
        <position position="374"/>
    </location>
    <ligand>
        <name>Zn(2+)</name>
        <dbReference type="ChEBI" id="CHEBI:29105"/>
        <label>2</label>
    </ligand>
</feature>
<gene>
    <name evidence="13" type="primary">LOC117145909</name>
</gene>
<keyword evidence="7 10" id="KW-0862">Zinc</keyword>
<feature type="active site" evidence="9">
    <location>
        <position position="84"/>
    </location>
</feature>